<evidence type="ECO:0000259" key="2">
    <source>
        <dbReference type="PROSITE" id="PS50030"/>
    </source>
</evidence>
<reference evidence="4" key="1">
    <citation type="submission" date="2021-06" db="EMBL/GenBank/DDBJ databases">
        <authorList>
            <person name="Hodson N. C."/>
            <person name="Mongue J. A."/>
            <person name="Jaron S. K."/>
        </authorList>
    </citation>
    <scope>NUCLEOTIDE SEQUENCE</scope>
</reference>
<protein>
    <recommendedName>
        <fullName evidence="6">Ubiquitin-like protein</fullName>
    </recommendedName>
</protein>
<feature type="domain" description="Ubiquitin-like" evidence="3">
    <location>
        <begin position="44"/>
        <end position="101"/>
    </location>
</feature>
<feature type="region of interest" description="Disordered" evidence="1">
    <location>
        <begin position="253"/>
        <end position="274"/>
    </location>
</feature>
<dbReference type="GO" id="GO:0005829">
    <property type="term" value="C:cytosol"/>
    <property type="evidence" value="ECO:0007669"/>
    <property type="project" value="TreeGrafter"/>
</dbReference>
<dbReference type="PANTHER" id="PTHR10677:SF25">
    <property type="entry name" value="UBIQUITIN-LIKE PROTEIN 7"/>
    <property type="match status" value="1"/>
</dbReference>
<dbReference type="InterPro" id="IPR015940">
    <property type="entry name" value="UBA"/>
</dbReference>
<evidence type="ECO:0008006" key="6">
    <source>
        <dbReference type="Google" id="ProtNLM"/>
    </source>
</evidence>
<dbReference type="InterPro" id="IPR015496">
    <property type="entry name" value="Ubiquilin"/>
</dbReference>
<evidence type="ECO:0000256" key="1">
    <source>
        <dbReference type="SAM" id="MobiDB-lite"/>
    </source>
</evidence>
<keyword evidence="5" id="KW-1185">Reference proteome</keyword>
<dbReference type="EMBL" id="CAJVCH010357878">
    <property type="protein sequence ID" value="CAG7815973.1"/>
    <property type="molecule type" value="Genomic_DNA"/>
</dbReference>
<sequence>MDPLVNSSPMKIDGEKLPSLYLWYFHDKSMKKATLEEADLKELTVQSLKEIAVQSKPELGLTVNANEIDILYNGKVLPDDPGATLESLKVKPNTAVHIIKKLGSISAKKQEEFEEFKKQPLKVISPEVIAELATALKTMILSPTFYSAVDDLSDPKTLKAVLAVVPNLKYDPIGIAIIQDPSMILYLADEESLKSLAKTRPWVVEAFSFIAAGIHQQEAKSTGRAQAATSSRTPGLHSLLSYMRQIYDEDEEGQELGGLPGAAAGGADGTPPPQITRQQLVAALESFSNLQRAGPLQSTSQGPSTSRNTAADQRSRVLSDPFRLFSPSPRPSSTPAPPTGGGTPSTPPPLSGEMVARAMRDAISQLPADQRAAQLNAIRNLALSLNQQNNESPAPVARPPAAAPSQPLSQPQSTTNPTTSSSLASQYSDQLAQMREMGIFDERLSVLALRVSEGDLATAVELIFSGWQGEGVE</sequence>
<dbReference type="PANTHER" id="PTHR10677">
    <property type="entry name" value="UBIQUILIN"/>
    <property type="match status" value="1"/>
</dbReference>
<dbReference type="CDD" id="cd17039">
    <property type="entry name" value="Ubl_ubiquitin_like"/>
    <property type="match status" value="1"/>
</dbReference>
<feature type="compositionally biased region" description="Polar residues" evidence="1">
    <location>
        <begin position="291"/>
        <end position="312"/>
    </location>
</feature>
<feature type="region of interest" description="Disordered" evidence="1">
    <location>
        <begin position="291"/>
        <end position="352"/>
    </location>
</feature>
<accession>A0A8J2L5J5</accession>
<dbReference type="Proteomes" id="UP000708208">
    <property type="component" value="Unassembled WGS sequence"/>
</dbReference>
<dbReference type="SMART" id="SM00165">
    <property type="entry name" value="UBA"/>
    <property type="match status" value="1"/>
</dbReference>
<feature type="compositionally biased region" description="Low complexity" evidence="1">
    <location>
        <begin position="403"/>
        <end position="425"/>
    </location>
</feature>
<dbReference type="OrthoDB" id="10016665at2759"/>
<proteinExistence type="predicted"/>
<feature type="compositionally biased region" description="Pro residues" evidence="1">
    <location>
        <begin position="328"/>
        <end position="338"/>
    </location>
</feature>
<dbReference type="GO" id="GO:0006511">
    <property type="term" value="P:ubiquitin-dependent protein catabolic process"/>
    <property type="evidence" value="ECO:0007669"/>
    <property type="project" value="TreeGrafter"/>
</dbReference>
<evidence type="ECO:0000313" key="5">
    <source>
        <dbReference type="Proteomes" id="UP000708208"/>
    </source>
</evidence>
<evidence type="ECO:0000313" key="4">
    <source>
        <dbReference type="EMBL" id="CAG7815973.1"/>
    </source>
</evidence>
<dbReference type="GO" id="GO:0031593">
    <property type="term" value="F:polyubiquitin modification-dependent protein binding"/>
    <property type="evidence" value="ECO:0007669"/>
    <property type="project" value="TreeGrafter"/>
</dbReference>
<feature type="region of interest" description="Disordered" evidence="1">
    <location>
        <begin position="389"/>
        <end position="426"/>
    </location>
</feature>
<dbReference type="PROSITE" id="PS50030">
    <property type="entry name" value="UBA"/>
    <property type="match status" value="1"/>
</dbReference>
<name>A0A8J2L5J5_9HEXA</name>
<dbReference type="AlphaFoldDB" id="A0A8J2L5J5"/>
<dbReference type="InterPro" id="IPR000626">
    <property type="entry name" value="Ubiquitin-like_dom"/>
</dbReference>
<comment type="caution">
    <text evidence="4">The sequence shown here is derived from an EMBL/GenBank/DDBJ whole genome shotgun (WGS) entry which is preliminary data.</text>
</comment>
<evidence type="ECO:0000259" key="3">
    <source>
        <dbReference type="PROSITE" id="PS50053"/>
    </source>
</evidence>
<organism evidence="4 5">
    <name type="scientific">Allacma fusca</name>
    <dbReference type="NCBI Taxonomy" id="39272"/>
    <lineage>
        <taxon>Eukaryota</taxon>
        <taxon>Metazoa</taxon>
        <taxon>Ecdysozoa</taxon>
        <taxon>Arthropoda</taxon>
        <taxon>Hexapoda</taxon>
        <taxon>Collembola</taxon>
        <taxon>Symphypleona</taxon>
        <taxon>Sminthuridae</taxon>
        <taxon>Allacma</taxon>
    </lineage>
</organism>
<dbReference type="PROSITE" id="PS50053">
    <property type="entry name" value="UBIQUITIN_2"/>
    <property type="match status" value="1"/>
</dbReference>
<feature type="domain" description="UBA" evidence="2">
    <location>
        <begin position="425"/>
        <end position="466"/>
    </location>
</feature>
<feature type="compositionally biased region" description="Gly residues" evidence="1">
    <location>
        <begin position="255"/>
        <end position="268"/>
    </location>
</feature>
<gene>
    <name evidence="4" type="ORF">AFUS01_LOCUS26617</name>
</gene>